<dbReference type="RefSeq" id="WP_259612567.1">
    <property type="nucleotide sequence ID" value="NZ_CP091139.2"/>
</dbReference>
<feature type="transmembrane region" description="Helical" evidence="1">
    <location>
        <begin position="79"/>
        <end position="97"/>
    </location>
</feature>
<evidence type="ECO:0000313" key="3">
    <source>
        <dbReference type="Proteomes" id="UP001054811"/>
    </source>
</evidence>
<keyword evidence="1" id="KW-1133">Transmembrane helix</keyword>
<feature type="transmembrane region" description="Helical" evidence="1">
    <location>
        <begin position="103"/>
        <end position="121"/>
    </location>
</feature>
<keyword evidence="3" id="KW-1185">Reference proteome</keyword>
<keyword evidence="1" id="KW-0472">Membrane</keyword>
<name>A0ABY5NLB5_9MICO</name>
<keyword evidence="1" id="KW-0812">Transmembrane</keyword>
<sequence>MSRSVRSLTRTGRPVMPEGATLTGTFGATDGTTTVRTRVAAEQRGWIVGAVVTTLSGARHVHAAALVAGRWLGQTVNPAGWLVLFLATIGLTLGWVFGWVEALLAGLASLALLVMSIPFLFGARGYDVSVHLAHERVVAGDPLAGHIIIRNVGTRTALPGRLDLPVGDGLVELGVPLRPGHDVAQPIDIPALPRGVITVGPPTAVRTDPVERCAASTNGTSGTRSTCIRAPRPCPPPVPA</sequence>
<protein>
    <recommendedName>
        <fullName evidence="4">DUF58 domain-containing protein</fullName>
    </recommendedName>
</protein>
<reference evidence="2" key="1">
    <citation type="submission" date="2022-01" db="EMBL/GenBank/DDBJ databases">
        <title>Microbacterium eymi and Microbacterium rhizovicinus sp. nov., isolated from the rhizospheric soil of Elymus tsukushiensis, a plant native to the Dokdo Islands, Republic of Korea.</title>
        <authorList>
            <person name="Hwang Y.J."/>
        </authorList>
    </citation>
    <scope>NUCLEOTIDE SEQUENCE</scope>
    <source>
        <strain evidence="2">KUDC0405</strain>
    </source>
</reference>
<proteinExistence type="predicted"/>
<organism evidence="2 3">
    <name type="scientific">Microbacterium elymi</name>
    <dbReference type="NCBI Taxonomy" id="2909587"/>
    <lineage>
        <taxon>Bacteria</taxon>
        <taxon>Bacillati</taxon>
        <taxon>Actinomycetota</taxon>
        <taxon>Actinomycetes</taxon>
        <taxon>Micrococcales</taxon>
        <taxon>Microbacteriaceae</taxon>
        <taxon>Microbacterium</taxon>
    </lineage>
</organism>
<evidence type="ECO:0000256" key="1">
    <source>
        <dbReference type="SAM" id="Phobius"/>
    </source>
</evidence>
<dbReference type="Proteomes" id="UP001054811">
    <property type="component" value="Chromosome"/>
</dbReference>
<evidence type="ECO:0000313" key="2">
    <source>
        <dbReference type="EMBL" id="UUT35919.1"/>
    </source>
</evidence>
<dbReference type="EMBL" id="CP091139">
    <property type="protein sequence ID" value="UUT35919.1"/>
    <property type="molecule type" value="Genomic_DNA"/>
</dbReference>
<gene>
    <name evidence="2" type="ORF">L2X98_22500</name>
</gene>
<evidence type="ECO:0008006" key="4">
    <source>
        <dbReference type="Google" id="ProtNLM"/>
    </source>
</evidence>
<accession>A0ABY5NLB5</accession>